<reference evidence="3" key="1">
    <citation type="submission" date="2022-03" db="EMBL/GenBank/DDBJ databases">
        <authorList>
            <person name="Martin C."/>
        </authorList>
    </citation>
    <scope>NUCLEOTIDE SEQUENCE</scope>
</reference>
<comment type="caution">
    <text evidence="3">The sequence shown here is derived from an EMBL/GenBank/DDBJ whole genome shotgun (WGS) entry which is preliminary data.</text>
</comment>
<proteinExistence type="predicted"/>
<evidence type="ECO:0000256" key="2">
    <source>
        <dbReference type="SAM" id="SignalP"/>
    </source>
</evidence>
<evidence type="ECO:0000313" key="4">
    <source>
        <dbReference type="Proteomes" id="UP000749559"/>
    </source>
</evidence>
<keyword evidence="4" id="KW-1185">Reference proteome</keyword>
<gene>
    <name evidence="3" type="ORF">OFUS_LOCUS9751</name>
</gene>
<keyword evidence="2" id="KW-0732">Signal</keyword>
<dbReference type="EMBL" id="CAIIXF020000005">
    <property type="protein sequence ID" value="CAH1783404.1"/>
    <property type="molecule type" value="Genomic_DNA"/>
</dbReference>
<keyword evidence="1" id="KW-0175">Coiled coil</keyword>
<organism evidence="3 4">
    <name type="scientific">Owenia fusiformis</name>
    <name type="common">Polychaete worm</name>
    <dbReference type="NCBI Taxonomy" id="6347"/>
    <lineage>
        <taxon>Eukaryota</taxon>
        <taxon>Metazoa</taxon>
        <taxon>Spiralia</taxon>
        <taxon>Lophotrochozoa</taxon>
        <taxon>Annelida</taxon>
        <taxon>Polychaeta</taxon>
        <taxon>Sedentaria</taxon>
        <taxon>Canalipalpata</taxon>
        <taxon>Sabellida</taxon>
        <taxon>Oweniida</taxon>
        <taxon>Oweniidae</taxon>
        <taxon>Owenia</taxon>
    </lineage>
</organism>
<feature type="coiled-coil region" evidence="1">
    <location>
        <begin position="242"/>
        <end position="269"/>
    </location>
</feature>
<sequence length="272" mass="31363">MNLIYLGMITIVVSTAMKVSAEDDAIANGEANGDGGIPEDNKDDMPEELKILLVKNSTLGESLIKIIEMVNDFSSDIWKQSISPRYSSSIKHQLTKARNITKMARKSSRILKKSLRWIDLALDGVDKVMDVIMAIQSEAVKIENLLVDLQEYDSVLQNYDAYGRLSSRIMYVDILYYFFDYGNRRSFSFEDFRTILGQIDGYTNSWLDLNWPREEREEIFRPLMNKIGLLQELGNNLDFRFKSKVNALAKRLKQKIDNLEKVSRKKLQRARA</sequence>
<protein>
    <submittedName>
        <fullName evidence="3">Uncharacterized protein</fullName>
    </submittedName>
</protein>
<name>A0A8S4NRK1_OWEFU</name>
<feature type="chain" id="PRO_5035803256" evidence="2">
    <location>
        <begin position="22"/>
        <end position="272"/>
    </location>
</feature>
<dbReference type="AlphaFoldDB" id="A0A8S4NRK1"/>
<feature type="signal peptide" evidence="2">
    <location>
        <begin position="1"/>
        <end position="21"/>
    </location>
</feature>
<accession>A0A8S4NRK1</accession>
<dbReference type="Proteomes" id="UP000749559">
    <property type="component" value="Unassembled WGS sequence"/>
</dbReference>
<evidence type="ECO:0000313" key="3">
    <source>
        <dbReference type="EMBL" id="CAH1783404.1"/>
    </source>
</evidence>
<evidence type="ECO:0000256" key="1">
    <source>
        <dbReference type="SAM" id="Coils"/>
    </source>
</evidence>